<dbReference type="Pfam" id="PF00487">
    <property type="entry name" value="FA_desaturase"/>
    <property type="match status" value="1"/>
</dbReference>
<protein>
    <recommendedName>
        <fullName evidence="11">Delta-12 fatty acid desaturase</fullName>
    </recommendedName>
</protein>
<dbReference type="EMBL" id="JANBOI010000530">
    <property type="protein sequence ID" value="KAJ1729934.1"/>
    <property type="molecule type" value="Genomic_DNA"/>
</dbReference>
<feature type="transmembrane region" description="Helical" evidence="6">
    <location>
        <begin position="103"/>
        <end position="123"/>
    </location>
</feature>
<accession>A0A9W7YCG4</accession>
<evidence type="ECO:0000259" key="8">
    <source>
        <dbReference type="Pfam" id="PF11960"/>
    </source>
</evidence>
<dbReference type="CDD" id="cd03507">
    <property type="entry name" value="Delta12-FADS-like"/>
    <property type="match status" value="1"/>
</dbReference>
<evidence type="ECO:0000256" key="1">
    <source>
        <dbReference type="ARBA" id="ARBA00004370"/>
    </source>
</evidence>
<evidence type="ECO:0000256" key="6">
    <source>
        <dbReference type="SAM" id="Phobius"/>
    </source>
</evidence>
<keyword evidence="6" id="KW-1133">Transmembrane helix</keyword>
<dbReference type="OrthoDB" id="1461976at2759"/>
<keyword evidence="5 6" id="KW-0472">Membrane</keyword>
<feature type="domain" description="Fatty acid desaturase" evidence="7">
    <location>
        <begin position="70"/>
        <end position="343"/>
    </location>
</feature>
<dbReference type="Pfam" id="PF11960">
    <property type="entry name" value="DUF3474"/>
    <property type="match status" value="1"/>
</dbReference>
<evidence type="ECO:0008006" key="11">
    <source>
        <dbReference type="Google" id="ProtNLM"/>
    </source>
</evidence>
<gene>
    <name evidence="9" type="ORF">LPJ61_003282</name>
</gene>
<dbReference type="GO" id="GO:0006629">
    <property type="term" value="P:lipid metabolic process"/>
    <property type="evidence" value="ECO:0007669"/>
    <property type="project" value="InterPro"/>
</dbReference>
<proteinExistence type="inferred from homology"/>
<feature type="domain" description="Fatty acid desaturase N-terminal" evidence="8">
    <location>
        <begin position="14"/>
        <end position="54"/>
    </location>
</feature>
<reference evidence="9" key="1">
    <citation type="submission" date="2022-07" db="EMBL/GenBank/DDBJ databases">
        <title>Phylogenomic reconstructions and comparative analyses of Kickxellomycotina fungi.</title>
        <authorList>
            <person name="Reynolds N.K."/>
            <person name="Stajich J.E."/>
            <person name="Barry K."/>
            <person name="Grigoriev I.V."/>
            <person name="Crous P."/>
            <person name="Smith M.E."/>
        </authorList>
    </citation>
    <scope>NUCLEOTIDE SEQUENCE</scope>
    <source>
        <strain evidence="9">BCRC 34381</strain>
    </source>
</reference>
<feature type="transmembrane region" description="Helical" evidence="6">
    <location>
        <begin position="42"/>
        <end position="60"/>
    </location>
</feature>
<dbReference type="Proteomes" id="UP001143981">
    <property type="component" value="Unassembled WGS sequence"/>
</dbReference>
<dbReference type="InterPro" id="IPR005804">
    <property type="entry name" value="FA_desaturase_dom"/>
</dbReference>
<name>A0A9W7YCG4_9FUNG</name>
<evidence type="ECO:0000259" key="7">
    <source>
        <dbReference type="Pfam" id="PF00487"/>
    </source>
</evidence>
<organism evidence="9 10">
    <name type="scientific">Coemansia biformis</name>
    <dbReference type="NCBI Taxonomy" id="1286918"/>
    <lineage>
        <taxon>Eukaryota</taxon>
        <taxon>Fungi</taxon>
        <taxon>Fungi incertae sedis</taxon>
        <taxon>Zoopagomycota</taxon>
        <taxon>Kickxellomycotina</taxon>
        <taxon>Kickxellomycetes</taxon>
        <taxon>Kickxellales</taxon>
        <taxon>Kickxellaceae</taxon>
        <taxon>Coemansia</taxon>
    </lineage>
</organism>
<dbReference type="AlphaFoldDB" id="A0A9W7YCG4"/>
<dbReference type="GO" id="GO:0016717">
    <property type="term" value="F:oxidoreductase activity, acting on paired donors, with oxidation of a pair of donors resulting in the reduction of molecular oxygen to two molecules of water"/>
    <property type="evidence" value="ECO:0007669"/>
    <property type="project" value="InterPro"/>
</dbReference>
<feature type="transmembrane region" description="Helical" evidence="6">
    <location>
        <begin position="218"/>
        <end position="243"/>
    </location>
</feature>
<keyword evidence="6" id="KW-0812">Transmembrane</keyword>
<evidence type="ECO:0000313" key="9">
    <source>
        <dbReference type="EMBL" id="KAJ1729934.1"/>
    </source>
</evidence>
<dbReference type="PANTHER" id="PTHR32100">
    <property type="entry name" value="OMEGA-6 FATTY ACID DESATURASE, CHLOROPLASTIC"/>
    <property type="match status" value="1"/>
</dbReference>
<evidence type="ECO:0000256" key="5">
    <source>
        <dbReference type="ARBA" id="ARBA00023136"/>
    </source>
</evidence>
<evidence type="ECO:0000256" key="4">
    <source>
        <dbReference type="ARBA" id="ARBA00023002"/>
    </source>
</evidence>
<dbReference type="InterPro" id="IPR012171">
    <property type="entry name" value="Fatty_acid_desaturase"/>
</dbReference>
<keyword evidence="10" id="KW-1185">Reference proteome</keyword>
<evidence type="ECO:0000256" key="2">
    <source>
        <dbReference type="ARBA" id="ARBA00005189"/>
    </source>
</evidence>
<keyword evidence="4" id="KW-0560">Oxidoreductase</keyword>
<comment type="similarity">
    <text evidence="3">Belongs to the fatty acid desaturase type 1 family.</text>
</comment>
<evidence type="ECO:0000256" key="3">
    <source>
        <dbReference type="ARBA" id="ARBA00009295"/>
    </source>
</evidence>
<comment type="subcellular location">
    <subcellularLocation>
        <location evidence="1">Membrane</location>
    </subcellularLocation>
</comment>
<comment type="pathway">
    <text evidence="2">Lipid metabolism.</text>
</comment>
<feature type="transmembrane region" description="Helical" evidence="6">
    <location>
        <begin position="249"/>
        <end position="269"/>
    </location>
</feature>
<evidence type="ECO:0000313" key="10">
    <source>
        <dbReference type="Proteomes" id="UP001143981"/>
    </source>
</evidence>
<dbReference type="GO" id="GO:0016020">
    <property type="term" value="C:membrane"/>
    <property type="evidence" value="ECO:0007669"/>
    <property type="project" value="UniProtKB-SubCell"/>
</dbReference>
<feature type="transmembrane region" description="Helical" evidence="6">
    <location>
        <begin position="72"/>
        <end position="91"/>
    </location>
</feature>
<comment type="caution">
    <text evidence="9">The sequence shown here is derived from an EMBL/GenBank/DDBJ whole genome shotgun (WGS) entry which is preliminary data.</text>
</comment>
<sequence>MGAKQAADPERDFEPPTFTIKELRDCIPKHCFERDTLRSFSYVAYDVCGMVALAFAASFIHTLPAVLRAPAWVLYWVCQGVVCTGIWVIAHECGHGSFSANRTVNNVTGWVLHSALLVPYYAWKHTHSQHHKNTNNMNRDEVFVPRTKSYRGLQGKPSTPAWMTDSIFEDAPLYHVAKVVAQSLFGWPMYLYRNASGPKYSRGASHFNPASVLFRAELYWRIVVSDIGLGLMAAALVYASWVFSPGAVLCYYGVPYLMVNFWLVTITYLQHSDAKVPHYTDEAWNFVRGALCTVDRTYGRVLDVCLHHIHDTHVAHHLFSQMPHYHAEEATRHLKKKLGKYYNYDDTNVFVALYRTMKFCQFVEDSGSVLFYRNPSVPLRAVAN</sequence>
<dbReference type="InterPro" id="IPR021863">
    <property type="entry name" value="FAS_N"/>
</dbReference>